<gene>
    <name evidence="1" type="ORF">EKN06_06735</name>
</gene>
<dbReference type="Pfam" id="PF06319">
    <property type="entry name" value="MmcB-like"/>
    <property type="match status" value="1"/>
</dbReference>
<evidence type="ECO:0000313" key="2">
    <source>
        <dbReference type="Proteomes" id="UP000283003"/>
    </source>
</evidence>
<evidence type="ECO:0000313" key="1">
    <source>
        <dbReference type="EMBL" id="RVQ67635.1"/>
    </source>
</evidence>
<keyword evidence="2" id="KW-1185">Reference proteome</keyword>
<comment type="caution">
    <text evidence="1">The sequence shown here is derived from an EMBL/GenBank/DDBJ whole genome shotgun (WGS) entry which is preliminary data.</text>
</comment>
<accession>A0A437GZ48</accession>
<organism evidence="1 2">
    <name type="scientific">Croceicoccus ponticola</name>
    <dbReference type="NCBI Taxonomy" id="2217664"/>
    <lineage>
        <taxon>Bacteria</taxon>
        <taxon>Pseudomonadati</taxon>
        <taxon>Pseudomonadota</taxon>
        <taxon>Alphaproteobacteria</taxon>
        <taxon>Sphingomonadales</taxon>
        <taxon>Erythrobacteraceae</taxon>
        <taxon>Croceicoccus</taxon>
    </lineage>
</organism>
<reference evidence="1 2" key="1">
    <citation type="submission" date="2018-12" db="EMBL/GenBank/DDBJ databases">
        <title>Croceicoccus ponticola sp. nov., a lipolytic bacterium isolated from seawater.</title>
        <authorList>
            <person name="Yoon J.-H."/>
        </authorList>
    </citation>
    <scope>NUCLEOTIDE SEQUENCE [LARGE SCALE GENOMIC DNA]</scope>
    <source>
        <strain evidence="1 2">GM-16</strain>
    </source>
</reference>
<sequence>MVDSVHALPLRASSDPRVNDGIGGVALAGASAVARGIGRLLARNGIWTITEMPLVGGRRADLMGVDSRGQVVIVEIKVSRADLMSDGKWTDYLDHCDRFYWGLSPNLDRQCLDTADFHPDRCGVIVADSYDAEILRPAPLLKLAAARRKVEVERLARCALRRRQVDGDPHCATWGGELAGQ</sequence>
<dbReference type="InterPro" id="IPR011856">
    <property type="entry name" value="tRNA_endonuc-like_dom_sf"/>
</dbReference>
<dbReference type="Gene3D" id="3.40.1350.10">
    <property type="match status" value="1"/>
</dbReference>
<dbReference type="RefSeq" id="WP_127612143.1">
    <property type="nucleotide sequence ID" value="NZ_RXOL01000002.1"/>
</dbReference>
<dbReference type="OrthoDB" id="5194526at2"/>
<dbReference type="GO" id="GO:0003676">
    <property type="term" value="F:nucleic acid binding"/>
    <property type="evidence" value="ECO:0007669"/>
    <property type="project" value="InterPro"/>
</dbReference>
<proteinExistence type="predicted"/>
<dbReference type="InterPro" id="IPR009394">
    <property type="entry name" value="MmcB-like"/>
</dbReference>
<dbReference type="EMBL" id="RXOL01000002">
    <property type="protein sequence ID" value="RVQ67635.1"/>
    <property type="molecule type" value="Genomic_DNA"/>
</dbReference>
<protein>
    <submittedName>
        <fullName evidence="1">DNA repair protein MmcB-related protein</fullName>
    </submittedName>
</protein>
<name>A0A437GZ48_9SPHN</name>
<dbReference type="Proteomes" id="UP000283003">
    <property type="component" value="Unassembled WGS sequence"/>
</dbReference>
<dbReference type="AlphaFoldDB" id="A0A437GZ48"/>